<organism evidence="2 3">
    <name type="scientific">Marinobacter zhejiangensis</name>
    <dbReference type="NCBI Taxonomy" id="488535"/>
    <lineage>
        <taxon>Bacteria</taxon>
        <taxon>Pseudomonadati</taxon>
        <taxon>Pseudomonadota</taxon>
        <taxon>Gammaproteobacteria</taxon>
        <taxon>Pseudomonadales</taxon>
        <taxon>Marinobacteraceae</taxon>
        <taxon>Marinobacter</taxon>
    </lineage>
</organism>
<evidence type="ECO:0000313" key="2">
    <source>
        <dbReference type="EMBL" id="SFM71150.1"/>
    </source>
</evidence>
<dbReference type="STRING" id="488535.SAMN04487963_3468"/>
<sequence>MRRSLLLTALILAGCDNTTISAAPNYALFETSEGVVYLINQNTGELKVISPARAVVLNHGDVFKDGAGELFRYLGDGNVEPVDGADWSANRSLE</sequence>
<proteinExistence type="predicted"/>
<accession>A0A1I4T3M6</accession>
<dbReference type="Proteomes" id="UP000198519">
    <property type="component" value="Unassembled WGS sequence"/>
</dbReference>
<keyword evidence="1" id="KW-0732">Signal</keyword>
<keyword evidence="3" id="KW-1185">Reference proteome</keyword>
<feature type="signal peptide" evidence="1">
    <location>
        <begin position="1"/>
        <end position="22"/>
    </location>
</feature>
<gene>
    <name evidence="2" type="ORF">SAMN04487963_3468</name>
</gene>
<dbReference type="RefSeq" id="WP_092026087.1">
    <property type="nucleotide sequence ID" value="NZ_FOUE01000006.1"/>
</dbReference>
<dbReference type="AlphaFoldDB" id="A0A1I4T3M6"/>
<evidence type="ECO:0000313" key="3">
    <source>
        <dbReference type="Proteomes" id="UP000198519"/>
    </source>
</evidence>
<name>A0A1I4T3M6_9GAMM</name>
<evidence type="ECO:0000256" key="1">
    <source>
        <dbReference type="SAM" id="SignalP"/>
    </source>
</evidence>
<dbReference type="EMBL" id="FOUE01000006">
    <property type="protein sequence ID" value="SFM71150.1"/>
    <property type="molecule type" value="Genomic_DNA"/>
</dbReference>
<feature type="chain" id="PRO_5011464748" evidence="1">
    <location>
        <begin position="23"/>
        <end position="94"/>
    </location>
</feature>
<protein>
    <submittedName>
        <fullName evidence="2">Uncharacterized protein</fullName>
    </submittedName>
</protein>
<dbReference type="OrthoDB" id="6370404at2"/>
<dbReference type="PROSITE" id="PS51257">
    <property type="entry name" value="PROKAR_LIPOPROTEIN"/>
    <property type="match status" value="1"/>
</dbReference>
<reference evidence="3" key="1">
    <citation type="submission" date="2016-10" db="EMBL/GenBank/DDBJ databases">
        <authorList>
            <person name="Varghese N."/>
            <person name="Submissions S."/>
        </authorList>
    </citation>
    <scope>NUCLEOTIDE SEQUENCE [LARGE SCALE GENOMIC DNA]</scope>
    <source>
        <strain evidence="3">CGMCC 1.7061</strain>
    </source>
</reference>